<gene>
    <name evidence="3" type="ORF">Tci_644261</name>
</gene>
<feature type="coiled-coil region" evidence="1">
    <location>
        <begin position="26"/>
        <end position="53"/>
    </location>
</feature>
<evidence type="ECO:0000256" key="2">
    <source>
        <dbReference type="SAM" id="MobiDB-lite"/>
    </source>
</evidence>
<dbReference type="EMBL" id="BKCJ010475659">
    <property type="protein sequence ID" value="GFA72289.1"/>
    <property type="molecule type" value="Genomic_DNA"/>
</dbReference>
<sequence>GQIDSQQSLPPPPQQSIVNLILVKRIGELKQHMADLLQNNLALEERLNKHGSQLYKLENLNIPDQVSKAVDEIVTDAVDWAISHWSVTYQELLLDLQPPPPTRLAGASGAPGTLEASGSSKFPLPPPSSLSTGTFGSAQQQGSKALTGVSGTQELSPTDSLIQDHSILDEQVHLSDDEDSKNDHLPKADSRKDWWKPLPEEERPATLKPA</sequence>
<evidence type="ECO:0000313" key="3">
    <source>
        <dbReference type="EMBL" id="GFA72289.1"/>
    </source>
</evidence>
<dbReference type="AlphaFoldDB" id="A0A699K5C7"/>
<reference evidence="3" key="1">
    <citation type="journal article" date="2019" name="Sci. Rep.">
        <title>Draft genome of Tanacetum cinerariifolium, the natural source of mosquito coil.</title>
        <authorList>
            <person name="Yamashiro T."/>
            <person name="Shiraishi A."/>
            <person name="Satake H."/>
            <person name="Nakayama K."/>
        </authorList>
    </citation>
    <scope>NUCLEOTIDE SEQUENCE</scope>
</reference>
<feature type="non-terminal residue" evidence="3">
    <location>
        <position position="1"/>
    </location>
</feature>
<protein>
    <submittedName>
        <fullName evidence="3">Uncharacterized protein</fullName>
    </submittedName>
</protein>
<feature type="compositionally biased region" description="Polar residues" evidence="2">
    <location>
        <begin position="138"/>
        <end position="163"/>
    </location>
</feature>
<keyword evidence="1" id="KW-0175">Coiled coil</keyword>
<feature type="region of interest" description="Disordered" evidence="2">
    <location>
        <begin position="103"/>
        <end position="210"/>
    </location>
</feature>
<accession>A0A699K5C7</accession>
<organism evidence="3">
    <name type="scientific">Tanacetum cinerariifolium</name>
    <name type="common">Dalmatian daisy</name>
    <name type="synonym">Chrysanthemum cinerariifolium</name>
    <dbReference type="NCBI Taxonomy" id="118510"/>
    <lineage>
        <taxon>Eukaryota</taxon>
        <taxon>Viridiplantae</taxon>
        <taxon>Streptophyta</taxon>
        <taxon>Embryophyta</taxon>
        <taxon>Tracheophyta</taxon>
        <taxon>Spermatophyta</taxon>
        <taxon>Magnoliopsida</taxon>
        <taxon>eudicotyledons</taxon>
        <taxon>Gunneridae</taxon>
        <taxon>Pentapetalae</taxon>
        <taxon>asterids</taxon>
        <taxon>campanulids</taxon>
        <taxon>Asterales</taxon>
        <taxon>Asteraceae</taxon>
        <taxon>Asteroideae</taxon>
        <taxon>Anthemideae</taxon>
        <taxon>Anthemidinae</taxon>
        <taxon>Tanacetum</taxon>
    </lineage>
</organism>
<comment type="caution">
    <text evidence="3">The sequence shown here is derived from an EMBL/GenBank/DDBJ whole genome shotgun (WGS) entry which is preliminary data.</text>
</comment>
<name>A0A699K5C7_TANCI</name>
<evidence type="ECO:0000256" key="1">
    <source>
        <dbReference type="SAM" id="Coils"/>
    </source>
</evidence>
<feature type="compositionally biased region" description="Basic and acidic residues" evidence="2">
    <location>
        <begin position="166"/>
        <end position="210"/>
    </location>
</feature>
<proteinExistence type="predicted"/>